<evidence type="ECO:0000256" key="1">
    <source>
        <dbReference type="ARBA" id="ARBA00004613"/>
    </source>
</evidence>
<dbReference type="InterPro" id="IPR015919">
    <property type="entry name" value="Cadherin-like_sf"/>
</dbReference>
<dbReference type="EMBL" id="CP025096">
    <property type="protein sequence ID" value="AUD00425.1"/>
    <property type="molecule type" value="Genomic_DNA"/>
</dbReference>
<keyword evidence="4" id="KW-0812">Transmembrane</keyword>
<keyword evidence="4" id="KW-0472">Membrane</keyword>
<keyword evidence="3" id="KW-0732">Signal</keyword>
<dbReference type="GO" id="GO:0016020">
    <property type="term" value="C:membrane"/>
    <property type="evidence" value="ECO:0007669"/>
    <property type="project" value="InterPro"/>
</dbReference>
<name>A0A2K8YS30_9BACT</name>
<organism evidence="6 7">
    <name type="scientific">Spirosoma pollinicola</name>
    <dbReference type="NCBI Taxonomy" id="2057025"/>
    <lineage>
        <taxon>Bacteria</taxon>
        <taxon>Pseudomonadati</taxon>
        <taxon>Bacteroidota</taxon>
        <taxon>Cytophagia</taxon>
        <taxon>Cytophagales</taxon>
        <taxon>Cytophagaceae</taxon>
        <taxon>Spirosoma</taxon>
    </lineage>
</organism>
<proteinExistence type="predicted"/>
<dbReference type="GO" id="GO:0005576">
    <property type="term" value="C:extracellular region"/>
    <property type="evidence" value="ECO:0007669"/>
    <property type="project" value="UniProtKB-SubCell"/>
</dbReference>
<dbReference type="GO" id="GO:0005509">
    <property type="term" value="F:calcium ion binding"/>
    <property type="evidence" value="ECO:0007669"/>
    <property type="project" value="InterPro"/>
</dbReference>
<comment type="subcellular location">
    <subcellularLocation>
        <location evidence="1">Secreted</location>
    </subcellularLocation>
</comment>
<dbReference type="OrthoDB" id="905663at2"/>
<dbReference type="SUPFAM" id="SSF117074">
    <property type="entry name" value="Hypothetical protein PA1324"/>
    <property type="match status" value="1"/>
</dbReference>
<evidence type="ECO:0000313" key="6">
    <source>
        <dbReference type="EMBL" id="AUD00425.1"/>
    </source>
</evidence>
<dbReference type="PROSITE" id="PS50042">
    <property type="entry name" value="CNMP_BINDING_3"/>
    <property type="match status" value="1"/>
</dbReference>
<feature type="domain" description="Cyclic nucleotide-binding" evidence="5">
    <location>
        <begin position="611"/>
        <end position="641"/>
    </location>
</feature>
<evidence type="ECO:0000256" key="2">
    <source>
        <dbReference type="ARBA" id="ARBA00022525"/>
    </source>
</evidence>
<dbReference type="InterPro" id="IPR047589">
    <property type="entry name" value="DUF11_rpt"/>
</dbReference>
<dbReference type="InterPro" id="IPR000595">
    <property type="entry name" value="cNMP-bd_dom"/>
</dbReference>
<dbReference type="Pfam" id="PF01345">
    <property type="entry name" value="DUF11"/>
    <property type="match status" value="1"/>
</dbReference>
<dbReference type="Pfam" id="PF05345">
    <property type="entry name" value="He_PIG"/>
    <property type="match status" value="3"/>
</dbReference>
<dbReference type="SUPFAM" id="SSF63825">
    <property type="entry name" value="YWTD domain"/>
    <property type="match status" value="1"/>
</dbReference>
<reference evidence="6 7" key="1">
    <citation type="submission" date="2017-11" db="EMBL/GenBank/DDBJ databases">
        <title>Taxonomic description and genome sequences of Spirosoma HA7 sp. nov., isolated from pollen microhabitat of Corylus avellana.</title>
        <authorList>
            <person name="Ambika Manirajan B."/>
            <person name="Suarez C."/>
            <person name="Ratering S."/>
            <person name="Geissler-Plaum R."/>
            <person name="Cardinale M."/>
            <person name="Sylvia S."/>
        </authorList>
    </citation>
    <scope>NUCLEOTIDE SEQUENCE [LARGE SCALE GENOMIC DNA]</scope>
    <source>
        <strain evidence="6 7">HA7</strain>
    </source>
</reference>
<feature type="transmembrane region" description="Helical" evidence="4">
    <location>
        <begin position="58"/>
        <end position="76"/>
    </location>
</feature>
<evidence type="ECO:0000259" key="5">
    <source>
        <dbReference type="PROSITE" id="PS50042"/>
    </source>
</evidence>
<dbReference type="InterPro" id="IPR013783">
    <property type="entry name" value="Ig-like_fold"/>
</dbReference>
<dbReference type="Pfam" id="PF17210">
    <property type="entry name" value="SdrD_B"/>
    <property type="match status" value="2"/>
</dbReference>
<dbReference type="SUPFAM" id="SSF49313">
    <property type="entry name" value="Cadherin-like"/>
    <property type="match status" value="3"/>
</dbReference>
<dbReference type="NCBIfam" id="TIGR01451">
    <property type="entry name" value="B_ant_repeat"/>
    <property type="match status" value="1"/>
</dbReference>
<evidence type="ECO:0000256" key="3">
    <source>
        <dbReference type="ARBA" id="ARBA00022729"/>
    </source>
</evidence>
<dbReference type="InterPro" id="IPR033764">
    <property type="entry name" value="Sdr_B"/>
</dbReference>
<dbReference type="InterPro" id="IPR001434">
    <property type="entry name" value="OmcB-like_DUF11"/>
</dbReference>
<accession>A0A2K8YS30</accession>
<sequence length="1927" mass="196161">MHLTSTLTLSPGLLPKSKAMTLPVVPTYPLTHSDIRPATGISVAACRQITLRDSLRRLLLVITLVFMSIAVLTGSMQAQTITGTVFRDFNSDGAKDNTANFVEPGVGGVTVTAYNAAGASVGTTTTSSAAATLGQYTLTTGAGQFRVEFTSLPASNYDSFKGTGSGTSVQFVSGGSTSVNLGIGNAANYCQPNPIIADPCYLNGSRASNGTESVVVLFNDLDRGQGKAHQNIAKFSEIGAVWGQAYNRDTKKLYLSAFIKRHMDLGPNGLGAIYEIDLTTPTTAGAGTPTLWLDINASTFVDQANAPVNLGFPADPGASSRGLGVKTSPSRDNWGWANMGREGIGDIELSEDGKRLYVTDLSNQQVLCIDYTTKKLLWKLAVTTPTCLGGSGDIRPWALKEHNGVLYVGAVCSGETNQNDAQLHYYIMKCNSLTAATSMSLAVNLGNSLTKQASKTWNAWYPAIAPASVKGMSDGSYHIYPQPIISDIEFDINDNMLIGVMDRSGHQTGFKNFIPNVTNSNLINGIAYGDITYAKAPAYTTVETAPWSFFDLTASINNPPLDQFTGGMVTTNLSQNFVAANMIDPFDFNSNGITWDKTSDGQQQGGTDAAGRLEIVPNASDVSTFGKGSGLGDLAMLCDNPPIMIGNRVWNDANDNGVQDPGESPLAGVTVTLKGPASTTVATVTTNPNGEYYFTDATGTNTTGFAYGLSTLTAGVSYSLCFPTSFSTLSLSTKPNSASGSNTEAIDSDPNAAGVIVFTLGNAGQNNFNYDAGYTVAACDLTATATPGTCNSATNQYSVSGTISLTSAVAGTATITDGAKSTTVAVVASATSVAYTLAGLTSGSGSHTVVVTLPGCGTDVTTYTAPASCSVAPCALNVAVTPGICNSATNQYSISGTVSLTNAVAGTLTITDGTATTTITVSATDTNIPYSLSGFTSTGASHTVVATLPGCGSDFTTYTAPASCTVCTVNLTTSTLPNGQVGTAYSQTLTTTGGTTPYTYAVSTGTLPTGLTLNPTTGVISGTPTAATTSVFTIKVTDAKSCTDVASLTIVTSSAPACSQNLVVTPGTCNSATNQYSISGTVSFTNAVAGTLTITDGSKSTTVAVTAGATSVAYSLTGLTSGSGSHTVTSSLTNCGTDFITYAAPASCTVCTVNLVTSTLPDGQVGTAYSRTLVTSGGTTPYTYAVSIGTLPSGLSLNPTTGVISGIPSAAATSAFSIKVTDAKSCTDVTSLTITTSALPVCSLDLIVTPGTCNSVTNQYSISGTVGLTNSTAGNLVITDGAKSTTLTITASTTSVVYSLTGLTSGSGSHTVIASLSGCGTDNAAYSAPASCTVAPPAIAVVVGIPTCNSLTNNYTATGTVSLTNAVAGTLTITDNGASLTTITVTAGQATASFSVSGVSNAGSHTVVATLTGGPSATTTYTAPASCTVCSLSLTTASLPNGQVGTPYSQMLTTTGGTAPLTYTISVGSLPTGLTLNPTTGLIAGIPTAAGSFTATLRVTDSKGCQVSLPLTVFDINTGPVCSIGLAVTPGVCSSATNTYTLSGMVSLSNNTTGGTILITSGLMTTTLTVSNTATLVPFSLTGLGSDGLVHTVTATLSGCSTSTTTYTAPASCTQPVSTKLTLDKMVNLSKAKLGDILTYTLVLTNTGTTIASNIVVTDSSTVGLNYVAGSATAPVGTTFTQGSPISTWQVASISAGQSLMLTFQAKADSSGILYNKATIPGDTAIVCTSIPVVMCVGDIYTFQLSVPAGRSSYKWFRDNVEIVGQTTNSLDITGPGTYSLAVDNTTGKCPDFSCCPFIIEEDSLPAFKATAIPVTCVGKVLQANGKIELSSFDLSNTYQYSAGSVFNPAASLSGTAKSIPTGGVLVSNLTNPLISESYTVRVYNRSGCFKDVTVTLLTTVCDCLPDVCVPFVLKQTKRAKRIGDVR</sequence>
<gene>
    <name evidence="6" type="ORF">CWM47_00470</name>
</gene>
<keyword evidence="7" id="KW-1185">Reference proteome</keyword>
<dbReference type="KEGG" id="spir:CWM47_00470"/>
<dbReference type="Gene3D" id="2.60.40.10">
    <property type="entry name" value="Immunoglobulins"/>
    <property type="match status" value="5"/>
</dbReference>
<dbReference type="RefSeq" id="WP_100985851.1">
    <property type="nucleotide sequence ID" value="NZ_CP025096.1"/>
</dbReference>
<keyword evidence="4" id="KW-1133">Transmembrane helix</keyword>
<keyword evidence="2" id="KW-0964">Secreted</keyword>
<evidence type="ECO:0000313" key="7">
    <source>
        <dbReference type="Proteomes" id="UP000232883"/>
    </source>
</evidence>
<evidence type="ECO:0000256" key="4">
    <source>
        <dbReference type="SAM" id="Phobius"/>
    </source>
</evidence>
<dbReference type="Proteomes" id="UP000232883">
    <property type="component" value="Chromosome"/>
</dbReference>
<protein>
    <recommendedName>
        <fullName evidence="5">Cyclic nucleotide-binding domain-containing protein</fullName>
    </recommendedName>
</protein>
<dbReference type="Gene3D" id="2.60.40.740">
    <property type="match status" value="1"/>
</dbReference>